<evidence type="ECO:0000313" key="3">
    <source>
        <dbReference type="Proteomes" id="UP000184550"/>
    </source>
</evidence>
<dbReference type="Proteomes" id="UP000184550">
    <property type="component" value="Unassembled WGS sequence"/>
</dbReference>
<organism evidence="2 3">
    <name type="scientific">Planktothrix serta PCC 8927</name>
    <dbReference type="NCBI Taxonomy" id="671068"/>
    <lineage>
        <taxon>Bacteria</taxon>
        <taxon>Bacillati</taxon>
        <taxon>Cyanobacteriota</taxon>
        <taxon>Cyanophyceae</taxon>
        <taxon>Oscillatoriophycideae</taxon>
        <taxon>Oscillatoriales</taxon>
        <taxon>Microcoleaceae</taxon>
        <taxon>Planktothrix</taxon>
    </lineage>
</organism>
<comment type="caution">
    <text evidence="2">The sequence shown here is derived from an EMBL/GenBank/DDBJ whole genome shotgun (WGS) entry which is preliminary data.</text>
</comment>
<dbReference type="Gene3D" id="2.160.20.10">
    <property type="entry name" value="Single-stranded right-handed beta-helix, Pectin lyase-like"/>
    <property type="match status" value="1"/>
</dbReference>
<keyword evidence="1" id="KW-0812">Transmembrane</keyword>
<dbReference type="InterPro" id="IPR012334">
    <property type="entry name" value="Pectin_lyas_fold"/>
</dbReference>
<dbReference type="EMBL" id="CZCU02000148">
    <property type="protein sequence ID" value="VXD21187.1"/>
    <property type="molecule type" value="Genomic_DNA"/>
</dbReference>
<evidence type="ECO:0008006" key="4">
    <source>
        <dbReference type="Google" id="ProtNLM"/>
    </source>
</evidence>
<feature type="transmembrane region" description="Helical" evidence="1">
    <location>
        <begin position="12"/>
        <end position="38"/>
    </location>
</feature>
<sequence length="571" mass="63189">MPTKLLNQRVKRFVFFFLGTLIFIGLTVAGYAFTTLFLSNNSSVSSNSSSLSNSSISSPSLSSCGSSRVGETDNAIISFYRNNGRENLAPTWTNQIKWNCVYNIKDFSGSNLVEQFNAARDMAAKNGGGVVYFPSGTYIFNDSIKLKSGVVIRGETPSVKLAKSNTYNPPTKLVFPEYKPQLSGNGTPNETAFKTIQTTLPDQDSNIGIINLDINRGAINFVGDLDNSKNSNIIIFGIRSNNVAKPDPKVPNSEFQNPWQRYSYRFAANIELTAYENVFIANNRINDNITDNYEQPGYKLQSRDKKNITTYQNGNKVSFHYGNHYGIVVNRGGKKDGFKLAATPTTEPGLFRKGIIIRDNWVYHTMRVAIHAAGDGLIIQNNDIKDEPNKQWWTDPTGTREATGAVTLENRGIDWSGWNVLIEGNNYQVYRHKIGDTKYLSVDGEGILIQECCGGTTVNNVIIKNNKGNAYIGLYKVREINKATIESNQIINSDIFVMADTNNQPYGMNQVKIINNQVSGNIITKASLGGQDNEISGNQGNQSGKLEYCCSIKVNNNSGFNTSKIEVPRQS</sequence>
<evidence type="ECO:0000256" key="1">
    <source>
        <dbReference type="SAM" id="Phobius"/>
    </source>
</evidence>
<proteinExistence type="predicted"/>
<dbReference type="OrthoDB" id="436388at2"/>
<accession>A0A7Z9BRH6</accession>
<dbReference type="InterPro" id="IPR011050">
    <property type="entry name" value="Pectin_lyase_fold/virulence"/>
</dbReference>
<dbReference type="SUPFAM" id="SSF51126">
    <property type="entry name" value="Pectin lyase-like"/>
    <property type="match status" value="1"/>
</dbReference>
<keyword evidence="3" id="KW-1185">Reference proteome</keyword>
<reference evidence="2" key="1">
    <citation type="submission" date="2019-10" db="EMBL/GenBank/DDBJ databases">
        <authorList>
            <consortium name="Genoscope - CEA"/>
            <person name="William W."/>
        </authorList>
    </citation>
    <scope>NUCLEOTIDE SEQUENCE [LARGE SCALE GENOMIC DNA]</scope>
    <source>
        <strain evidence="2">BBR_PRJEB10992</strain>
    </source>
</reference>
<keyword evidence="1" id="KW-1133">Transmembrane helix</keyword>
<protein>
    <recommendedName>
        <fullName evidence="4">Pectate lyase superfamily protein domain-containing protein</fullName>
    </recommendedName>
</protein>
<dbReference type="RefSeq" id="WP_156093217.1">
    <property type="nucleotide sequence ID" value="NZ_LR734876.1"/>
</dbReference>
<dbReference type="AlphaFoldDB" id="A0A7Z9BRH6"/>
<evidence type="ECO:0000313" key="2">
    <source>
        <dbReference type="EMBL" id="VXD21187.1"/>
    </source>
</evidence>
<keyword evidence="1" id="KW-0472">Membrane</keyword>
<name>A0A7Z9BRH6_9CYAN</name>
<gene>
    <name evidence="2" type="ORF">PL8927_710111</name>
</gene>